<feature type="region of interest" description="Disordered" evidence="1">
    <location>
        <begin position="60"/>
        <end position="97"/>
    </location>
</feature>
<keyword evidence="2" id="KW-0812">Transmembrane</keyword>
<accession>A0AA36IZV7</accession>
<keyword evidence="2" id="KW-1133">Transmembrane helix</keyword>
<feature type="compositionally biased region" description="Basic and acidic residues" evidence="1">
    <location>
        <begin position="68"/>
        <end position="84"/>
    </location>
</feature>
<dbReference type="EMBL" id="CAUJNA010003240">
    <property type="protein sequence ID" value="CAJ1396671.1"/>
    <property type="molecule type" value="Genomic_DNA"/>
</dbReference>
<comment type="caution">
    <text evidence="3">The sequence shown here is derived from an EMBL/GenBank/DDBJ whole genome shotgun (WGS) entry which is preliminary data.</text>
</comment>
<protein>
    <recommendedName>
        <fullName evidence="5">PsbP C-terminal domain-containing protein</fullName>
    </recommendedName>
</protein>
<reference evidence="3" key="1">
    <citation type="submission" date="2023-08" db="EMBL/GenBank/DDBJ databases">
        <authorList>
            <person name="Chen Y."/>
            <person name="Shah S."/>
            <person name="Dougan E. K."/>
            <person name="Thang M."/>
            <person name="Chan C."/>
        </authorList>
    </citation>
    <scope>NUCLEOTIDE SEQUENCE</scope>
</reference>
<dbReference type="AlphaFoldDB" id="A0AA36IZV7"/>
<keyword evidence="2" id="KW-0472">Membrane</keyword>
<proteinExistence type="predicted"/>
<organism evidence="3 4">
    <name type="scientific">Effrenium voratum</name>
    <dbReference type="NCBI Taxonomy" id="2562239"/>
    <lineage>
        <taxon>Eukaryota</taxon>
        <taxon>Sar</taxon>
        <taxon>Alveolata</taxon>
        <taxon>Dinophyceae</taxon>
        <taxon>Suessiales</taxon>
        <taxon>Symbiodiniaceae</taxon>
        <taxon>Effrenium</taxon>
    </lineage>
</organism>
<sequence>MVLAYADILGAVQRRAAIGRPASDQPARSARPRTRVPLAGAVWPASSALAICGWRARRHGRHGRKARASREEKQSQSEKRKVTEEPPPAQYSEPEVMGWNSANWPPTSLRQVMNLYGGTRRFLIVNVPLLFVALGANFFGSLSALLSQEALAPLVRDWRLDGVYAVRGLKRHYIDGLSCTFTYPGDWVYDPGLEISRFRREEQAYSSRGARGGSPLPLVAVKPDKGSASLALYALPAAGQSLQQALGSPTDAESIAGPVALGYLPAKKGREAVADLLLAKSLPADGARRESYRLQWRVLYKDSQAPEQSPSWDIYANLQLVNRGDKSYILLLAGSLPIGEDAAKDQVRSATDSLEALV</sequence>
<name>A0AA36IZV7_9DINO</name>
<feature type="transmembrane region" description="Helical" evidence="2">
    <location>
        <begin position="123"/>
        <end position="146"/>
    </location>
</feature>
<keyword evidence="4" id="KW-1185">Reference proteome</keyword>
<evidence type="ECO:0000313" key="4">
    <source>
        <dbReference type="Proteomes" id="UP001178507"/>
    </source>
</evidence>
<evidence type="ECO:0000256" key="1">
    <source>
        <dbReference type="SAM" id="MobiDB-lite"/>
    </source>
</evidence>
<evidence type="ECO:0008006" key="5">
    <source>
        <dbReference type="Google" id="ProtNLM"/>
    </source>
</evidence>
<dbReference type="Proteomes" id="UP001178507">
    <property type="component" value="Unassembled WGS sequence"/>
</dbReference>
<evidence type="ECO:0000313" key="3">
    <source>
        <dbReference type="EMBL" id="CAJ1396671.1"/>
    </source>
</evidence>
<evidence type="ECO:0000256" key="2">
    <source>
        <dbReference type="SAM" id="Phobius"/>
    </source>
</evidence>
<gene>
    <name evidence="3" type="ORF">EVOR1521_LOCUS20859</name>
</gene>